<name>A0A7C4Y653_UNCW3</name>
<evidence type="ECO:0000313" key="1">
    <source>
        <dbReference type="EMBL" id="HGW92501.1"/>
    </source>
</evidence>
<dbReference type="EMBL" id="DTHG01000099">
    <property type="protein sequence ID" value="HGW92501.1"/>
    <property type="molecule type" value="Genomic_DNA"/>
</dbReference>
<accession>A0A7C4Y653</accession>
<reference evidence="1" key="1">
    <citation type="journal article" date="2020" name="mSystems">
        <title>Genome- and Community-Level Interaction Insights into Carbon Utilization and Element Cycling Functions of Hydrothermarchaeota in Hydrothermal Sediment.</title>
        <authorList>
            <person name="Zhou Z."/>
            <person name="Liu Y."/>
            <person name="Xu W."/>
            <person name="Pan J."/>
            <person name="Luo Z.H."/>
            <person name="Li M."/>
        </authorList>
    </citation>
    <scope>NUCLEOTIDE SEQUENCE [LARGE SCALE GENOMIC DNA]</scope>
    <source>
        <strain evidence="1">SpSt-780</strain>
    </source>
</reference>
<gene>
    <name evidence="1" type="ORF">ENV67_08205</name>
</gene>
<dbReference type="Pfam" id="PF19494">
    <property type="entry name" value="DUF6029"/>
    <property type="match status" value="2"/>
</dbReference>
<organism evidence="1">
    <name type="scientific">candidate division WOR-3 bacterium</name>
    <dbReference type="NCBI Taxonomy" id="2052148"/>
    <lineage>
        <taxon>Bacteria</taxon>
        <taxon>Bacteria division WOR-3</taxon>
    </lineage>
</organism>
<protein>
    <submittedName>
        <fullName evidence="1">Uncharacterized protein</fullName>
    </submittedName>
</protein>
<comment type="caution">
    <text evidence="1">The sequence shown here is derived from an EMBL/GenBank/DDBJ whole genome shotgun (WGS) entry which is preliminary data.</text>
</comment>
<dbReference type="InterPro" id="IPR046070">
    <property type="entry name" value="DUF6029"/>
</dbReference>
<proteinExistence type="predicted"/>
<dbReference type="AlphaFoldDB" id="A0A7C4Y653"/>
<sequence>MLRLQSKIIILIPVILLSEEIQINVSNKFTGYFYNDSLNFFNFRNNFLLNLNRNTKDLIYGMSLSFLMDNELVYDTIIINSISKKTFFIKTNCLTLKIGDSYLSSGRGIIASFFEDEKIRFERDIEGIIVNSNINFFDLKVFSGFPRINNIKDSVRRYSGIETNLNHKLVNIGLRYLMENASDNNFLQTFGSITQEIYGGSLKLNLNDVEFYGEYGERHTYGVYSPFYGWIGTEDVNGNAIYLSFSYTFSGFGANLLLKKYKDFNSGINSPPPCNHISRLLNEANDEKGYELIINFSPLNHINIDFDYSCSFSSDRNQFLKDFYNEIRYEIDDISVQCEIVKRNEKGLEYNVNSKNLIGGNITLTFDNFFETTITSGINLYNNEYIDEDLKYNEYIFEFEISPKDFLSIFSSLSKASKPVIEYENKSFWWEIGINLVFNDGRGEITFTNERTKGGLVCSGGICKYEPSFEGYKLNFNFSF</sequence>